<accession>A0AA37JJZ2</accession>
<proteinExistence type="predicted"/>
<reference evidence="1" key="1">
    <citation type="submission" date="2022-01" db="EMBL/GenBank/DDBJ databases">
        <title>Novel bile acid biosynthetic pathways are enriched in the microbiome of centenarians.</title>
        <authorList>
            <person name="Sato Y."/>
            <person name="Atarashi K."/>
            <person name="Plichta R.D."/>
            <person name="Arai Y."/>
            <person name="Sasajima S."/>
            <person name="Kearney M.S."/>
            <person name="Suda W."/>
            <person name="Takeshita K."/>
            <person name="Sasaki T."/>
            <person name="Okamoto S."/>
            <person name="Skelly N.A."/>
            <person name="Okamura Y."/>
            <person name="Vlamakis H."/>
            <person name="Li Y."/>
            <person name="Tanoue T."/>
            <person name="Takei H."/>
            <person name="Nittono H."/>
            <person name="Narushima S."/>
            <person name="Irie J."/>
            <person name="Itoh H."/>
            <person name="Moriya K."/>
            <person name="Sugiura Y."/>
            <person name="Suematsu M."/>
            <person name="Moritoki N."/>
            <person name="Shibata S."/>
            <person name="Littman R.D."/>
            <person name="Fischbach A.M."/>
            <person name="Uwamino Y."/>
            <person name="Inoue T."/>
            <person name="Honda A."/>
            <person name="Hattori M."/>
            <person name="Murai T."/>
            <person name="Xavier J.R."/>
            <person name="Hirose N."/>
            <person name="Honda K."/>
        </authorList>
    </citation>
    <scope>NUCLEOTIDE SEQUENCE</scope>
    <source>
        <strain evidence="1">CE91-St55</strain>
    </source>
</reference>
<sequence length="42" mass="4893">MDPAYRIRAALPFRKTEIPPVRMFRGAYNGYTLFRFEKGASP</sequence>
<protein>
    <submittedName>
        <fullName evidence="1">Uncharacterized protein</fullName>
    </submittedName>
</protein>
<dbReference type="Proteomes" id="UP001055091">
    <property type="component" value="Unassembled WGS sequence"/>
</dbReference>
<name>A0AA37JJZ2_9FIRM</name>
<gene>
    <name evidence="1" type="ORF">CE91St55_49820</name>
</gene>
<evidence type="ECO:0000313" key="1">
    <source>
        <dbReference type="EMBL" id="GKH03001.1"/>
    </source>
</evidence>
<dbReference type="EMBL" id="BQNJ01000002">
    <property type="protein sequence ID" value="GKH03001.1"/>
    <property type="molecule type" value="Genomic_DNA"/>
</dbReference>
<dbReference type="AlphaFoldDB" id="A0AA37JJZ2"/>
<evidence type="ECO:0000313" key="2">
    <source>
        <dbReference type="Proteomes" id="UP001055091"/>
    </source>
</evidence>
<organism evidence="1 2">
    <name type="scientific">Hungatella hathewayi</name>
    <dbReference type="NCBI Taxonomy" id="154046"/>
    <lineage>
        <taxon>Bacteria</taxon>
        <taxon>Bacillati</taxon>
        <taxon>Bacillota</taxon>
        <taxon>Clostridia</taxon>
        <taxon>Lachnospirales</taxon>
        <taxon>Lachnospiraceae</taxon>
        <taxon>Hungatella</taxon>
    </lineage>
</organism>
<comment type="caution">
    <text evidence="1">The sequence shown here is derived from an EMBL/GenBank/DDBJ whole genome shotgun (WGS) entry which is preliminary data.</text>
</comment>